<keyword evidence="1" id="KW-1133">Transmembrane helix</keyword>
<accession>A0AAV2QQJ9</accession>
<evidence type="ECO:0000313" key="3">
    <source>
        <dbReference type="Proteomes" id="UP001497623"/>
    </source>
</evidence>
<organism evidence="2 3">
    <name type="scientific">Meganyctiphanes norvegica</name>
    <name type="common">Northern krill</name>
    <name type="synonym">Thysanopoda norvegica</name>
    <dbReference type="NCBI Taxonomy" id="48144"/>
    <lineage>
        <taxon>Eukaryota</taxon>
        <taxon>Metazoa</taxon>
        <taxon>Ecdysozoa</taxon>
        <taxon>Arthropoda</taxon>
        <taxon>Crustacea</taxon>
        <taxon>Multicrustacea</taxon>
        <taxon>Malacostraca</taxon>
        <taxon>Eumalacostraca</taxon>
        <taxon>Eucarida</taxon>
        <taxon>Euphausiacea</taxon>
        <taxon>Euphausiidae</taxon>
        <taxon>Meganyctiphanes</taxon>
    </lineage>
</organism>
<feature type="non-terminal residue" evidence="2">
    <location>
        <position position="105"/>
    </location>
</feature>
<protein>
    <recommendedName>
        <fullName evidence="4">NADH dehydrogenase subunit 4L</fullName>
    </recommendedName>
</protein>
<name>A0AAV2QQJ9_MEGNR</name>
<evidence type="ECO:0000256" key="1">
    <source>
        <dbReference type="SAM" id="Phobius"/>
    </source>
</evidence>
<dbReference type="Proteomes" id="UP001497623">
    <property type="component" value="Unassembled WGS sequence"/>
</dbReference>
<proteinExistence type="predicted"/>
<dbReference type="AlphaFoldDB" id="A0AAV2QQJ9"/>
<feature type="transmembrane region" description="Helical" evidence="1">
    <location>
        <begin position="45"/>
        <end position="73"/>
    </location>
</feature>
<evidence type="ECO:0000313" key="2">
    <source>
        <dbReference type="EMBL" id="CAL4092133.1"/>
    </source>
</evidence>
<reference evidence="2 3" key="1">
    <citation type="submission" date="2024-05" db="EMBL/GenBank/DDBJ databases">
        <authorList>
            <person name="Wallberg A."/>
        </authorList>
    </citation>
    <scope>NUCLEOTIDE SEQUENCE [LARGE SCALE GENOMIC DNA]</scope>
</reference>
<keyword evidence="1" id="KW-0472">Membrane</keyword>
<sequence length="105" mass="11467">MQHKYFSSVSLTSSSESNLIFSSSESNLIFSSSSVSVSSIDVSDFLLLFLLVSLVLICRFLFCSSLGCCVSVFCPNNKLFSSLESSSVFFFASATRCFHLICVPV</sequence>
<keyword evidence="1" id="KW-0812">Transmembrane</keyword>
<gene>
    <name evidence="2" type="ORF">MNOR_LOCUS14523</name>
</gene>
<comment type="caution">
    <text evidence="2">The sequence shown here is derived from an EMBL/GenBank/DDBJ whole genome shotgun (WGS) entry which is preliminary data.</text>
</comment>
<keyword evidence="3" id="KW-1185">Reference proteome</keyword>
<dbReference type="EMBL" id="CAXKWB010008731">
    <property type="protein sequence ID" value="CAL4092133.1"/>
    <property type="molecule type" value="Genomic_DNA"/>
</dbReference>
<evidence type="ECO:0008006" key="4">
    <source>
        <dbReference type="Google" id="ProtNLM"/>
    </source>
</evidence>